<dbReference type="GO" id="GO:0005737">
    <property type="term" value="C:cytoplasm"/>
    <property type="evidence" value="ECO:0007669"/>
    <property type="project" value="TreeGrafter"/>
</dbReference>
<dbReference type="InterPro" id="IPR051842">
    <property type="entry name" value="uS12_prolyl_hydroxylase"/>
</dbReference>
<feature type="domain" description="Prolyl 4-hydroxylase alpha subunit Fe(2+) 2OG dioxygenase" evidence="1">
    <location>
        <begin position="114"/>
        <end position="213"/>
    </location>
</feature>
<proteinExistence type="predicted"/>
<dbReference type="EMBL" id="MHNY01000028">
    <property type="protein sequence ID" value="OGZ55420.1"/>
    <property type="molecule type" value="Genomic_DNA"/>
</dbReference>
<dbReference type="PANTHER" id="PTHR12117:SF0">
    <property type="entry name" value="PROLYL 3-HYDROXYLASE OGFOD1"/>
    <property type="match status" value="1"/>
</dbReference>
<dbReference type="InterPro" id="IPR044862">
    <property type="entry name" value="Pro_4_hyd_alph_FE2OG_OXY"/>
</dbReference>
<dbReference type="STRING" id="1802128.A3H64_03490"/>
<evidence type="ECO:0000259" key="1">
    <source>
        <dbReference type="Pfam" id="PF13640"/>
    </source>
</evidence>
<protein>
    <submittedName>
        <fullName evidence="2">Proline hydroxylase</fullName>
    </submittedName>
</protein>
<name>A0A1G2GZC1_9BACT</name>
<evidence type="ECO:0000313" key="2">
    <source>
        <dbReference type="EMBL" id="OGZ55420.1"/>
    </source>
</evidence>
<dbReference type="Proteomes" id="UP000178186">
    <property type="component" value="Unassembled WGS sequence"/>
</dbReference>
<accession>A0A1G2GZC1</accession>
<dbReference type="GO" id="GO:0031543">
    <property type="term" value="F:peptidyl-proline dioxygenase activity"/>
    <property type="evidence" value="ECO:0007669"/>
    <property type="project" value="TreeGrafter"/>
</dbReference>
<dbReference type="AlphaFoldDB" id="A0A1G2GZC1"/>
<gene>
    <name evidence="2" type="ORF">A3H64_03490</name>
</gene>
<comment type="caution">
    <text evidence="2">The sequence shown here is derived from an EMBL/GenBank/DDBJ whole genome shotgun (WGS) entry which is preliminary data.</text>
</comment>
<dbReference type="PANTHER" id="PTHR12117">
    <property type="entry name" value="HISTONE ACETYLTRANSFERASE COMPLEX"/>
    <property type="match status" value="1"/>
</dbReference>
<dbReference type="Pfam" id="PF13640">
    <property type="entry name" value="2OG-FeII_Oxy_3"/>
    <property type="match status" value="1"/>
</dbReference>
<evidence type="ECO:0000313" key="3">
    <source>
        <dbReference type="Proteomes" id="UP000178186"/>
    </source>
</evidence>
<dbReference type="GO" id="GO:0006449">
    <property type="term" value="P:regulation of translational termination"/>
    <property type="evidence" value="ECO:0007669"/>
    <property type="project" value="TreeGrafter"/>
</dbReference>
<dbReference type="Gene3D" id="2.60.120.620">
    <property type="entry name" value="q2cbj1_9rhob like domain"/>
    <property type="match status" value="1"/>
</dbReference>
<organism evidence="2 3">
    <name type="scientific">Candidatus Ryanbacteria bacterium RIFCSPLOWO2_02_FULL_45_11c</name>
    <dbReference type="NCBI Taxonomy" id="1802128"/>
    <lineage>
        <taxon>Bacteria</taxon>
        <taxon>Candidatus Ryaniibacteriota</taxon>
    </lineage>
</organism>
<reference evidence="2 3" key="1">
    <citation type="journal article" date="2016" name="Nat. Commun.">
        <title>Thousands of microbial genomes shed light on interconnected biogeochemical processes in an aquifer system.</title>
        <authorList>
            <person name="Anantharaman K."/>
            <person name="Brown C.T."/>
            <person name="Hug L.A."/>
            <person name="Sharon I."/>
            <person name="Castelle C.J."/>
            <person name="Probst A.J."/>
            <person name="Thomas B.C."/>
            <person name="Singh A."/>
            <person name="Wilkins M.J."/>
            <person name="Karaoz U."/>
            <person name="Brodie E.L."/>
            <person name="Williams K.H."/>
            <person name="Hubbard S.S."/>
            <person name="Banfield J.F."/>
        </authorList>
    </citation>
    <scope>NUCLEOTIDE SEQUENCE [LARGE SCALE GENOMIC DNA]</scope>
</reference>
<sequence>MFFFDPQSLKALAEQHHAAYVNAAPFPHIVIDNFLPEDVADRVVREFPLPETIAWKDKTHEHSKKLACQDETKMPPFLRQVFFQFNGHACIRFLEGLTGIKGLIPDPHLEGGGLHQIQPGGYLDVHADFNRQVELMLDRRLNLLLYLNKDWREEYGGHLELWNKDMTKCGKRVLPIFNRCVVFSTSDFSYHGHPQPLTSPPGVTRKSLALYYYTNGRPVQEVSSAHSTLYQSRPGEQNASRKAFIKKLIPPILYDIRHFFLR</sequence>